<feature type="transmembrane region" description="Helical" evidence="1">
    <location>
        <begin position="46"/>
        <end position="68"/>
    </location>
</feature>
<evidence type="ECO:0000313" key="3">
    <source>
        <dbReference type="EMBL" id="MFC5391366.1"/>
    </source>
</evidence>
<feature type="domain" description="Fatty acid desaturase" evidence="2">
    <location>
        <begin position="44"/>
        <end position="281"/>
    </location>
</feature>
<proteinExistence type="predicted"/>
<keyword evidence="3" id="KW-0560">Oxidoreductase</keyword>
<dbReference type="Pfam" id="PF00487">
    <property type="entry name" value="FA_desaturase"/>
    <property type="match status" value="1"/>
</dbReference>
<dbReference type="GO" id="GO:0016491">
    <property type="term" value="F:oxidoreductase activity"/>
    <property type="evidence" value="ECO:0007669"/>
    <property type="project" value="UniProtKB-KW"/>
</dbReference>
<name>A0ABW0H4J0_9HYPH</name>
<feature type="transmembrane region" description="Helical" evidence="1">
    <location>
        <begin position="21"/>
        <end position="40"/>
    </location>
</feature>
<sequence length="324" mass="36885">MSLDVTPAASRFVSRRRRIEWPTILLAAAIYGGWFATTYFHASLPIWLVAAAGAWLVAWHSSLQHEILHGHPTRSRRVNRALACLPLSLWLPYESYRVLHLRHHHDERLTDPLDDPESRYLTAADWDGLGPLGRSLLRAQKTLLGRLVIGPFWAVGHFLADEARAVKRGDRTARRAWAEHLPMLLLVLAWLVLVCEMSLPFYLLGIVYPATALMLLRSFAEHKAAEGVLERTAIVENAPVLGLLYLYNNLHAVHHERPVMPWYEIPRWYRANRERLVRENGGMVYDGYRDVARRFLLREHDAVAHPFGVAASPGEAASRRTEAA</sequence>
<dbReference type="RefSeq" id="WP_377006207.1">
    <property type="nucleotide sequence ID" value="NZ_JBHSLV010000004.1"/>
</dbReference>
<accession>A0ABW0H4J0</accession>
<reference evidence="4" key="1">
    <citation type="journal article" date="2019" name="Int. J. Syst. Evol. Microbiol.">
        <title>The Global Catalogue of Microorganisms (GCM) 10K type strain sequencing project: providing services to taxonomists for standard genome sequencing and annotation.</title>
        <authorList>
            <consortium name="The Broad Institute Genomics Platform"/>
            <consortium name="The Broad Institute Genome Sequencing Center for Infectious Disease"/>
            <person name="Wu L."/>
            <person name="Ma J."/>
        </authorList>
    </citation>
    <scope>NUCLEOTIDE SEQUENCE [LARGE SCALE GENOMIC DNA]</scope>
    <source>
        <strain evidence="4">CGMCC 1.16326</strain>
    </source>
</reference>
<organism evidence="3 4">
    <name type="scientific">Bosea vestrisii</name>
    <dbReference type="NCBI Taxonomy" id="151416"/>
    <lineage>
        <taxon>Bacteria</taxon>
        <taxon>Pseudomonadati</taxon>
        <taxon>Pseudomonadota</taxon>
        <taxon>Alphaproteobacteria</taxon>
        <taxon>Hyphomicrobiales</taxon>
        <taxon>Boseaceae</taxon>
        <taxon>Bosea</taxon>
    </lineage>
</organism>
<dbReference type="EMBL" id="JBHSLV010000004">
    <property type="protein sequence ID" value="MFC5391366.1"/>
    <property type="molecule type" value="Genomic_DNA"/>
</dbReference>
<dbReference type="Proteomes" id="UP001596104">
    <property type="component" value="Unassembled WGS sequence"/>
</dbReference>
<keyword evidence="1" id="KW-1133">Transmembrane helix</keyword>
<comment type="caution">
    <text evidence="3">The sequence shown here is derived from an EMBL/GenBank/DDBJ whole genome shotgun (WGS) entry which is preliminary data.</text>
</comment>
<keyword evidence="1" id="KW-0812">Transmembrane</keyword>
<dbReference type="InterPro" id="IPR005804">
    <property type="entry name" value="FA_desaturase_dom"/>
</dbReference>
<gene>
    <name evidence="3" type="ORF">ACFPPC_01795</name>
</gene>
<dbReference type="EC" id="1.14.19.-" evidence="3"/>
<keyword evidence="1" id="KW-0472">Membrane</keyword>
<evidence type="ECO:0000313" key="4">
    <source>
        <dbReference type="Proteomes" id="UP001596104"/>
    </source>
</evidence>
<evidence type="ECO:0000259" key="2">
    <source>
        <dbReference type="Pfam" id="PF00487"/>
    </source>
</evidence>
<keyword evidence="4" id="KW-1185">Reference proteome</keyword>
<protein>
    <submittedName>
        <fullName evidence="3">Fatty acid desaturase</fullName>
        <ecNumber evidence="3">1.14.19.-</ecNumber>
    </submittedName>
</protein>
<evidence type="ECO:0000256" key="1">
    <source>
        <dbReference type="SAM" id="Phobius"/>
    </source>
</evidence>